<feature type="compositionally biased region" description="Low complexity" evidence="7">
    <location>
        <begin position="622"/>
        <end position="634"/>
    </location>
</feature>
<keyword evidence="5" id="KW-0804">Transcription</keyword>
<keyword evidence="4" id="KW-0805">Transcription regulation</keyword>
<dbReference type="Pfam" id="PF01805">
    <property type="entry name" value="Surp"/>
    <property type="match status" value="2"/>
</dbReference>
<gene>
    <name evidence="9" type="ORF">SSS_8692</name>
</gene>
<dbReference type="EnsemblMetazoa" id="SSS_8692s_mrna">
    <property type="protein sequence ID" value="KAF7489237.1"/>
    <property type="gene ID" value="SSS_8692"/>
</dbReference>
<dbReference type="AlphaFoldDB" id="A0A834V9D4"/>
<feature type="region of interest" description="Disordered" evidence="7">
    <location>
        <begin position="528"/>
        <end position="648"/>
    </location>
</feature>
<keyword evidence="1" id="KW-0507">mRNA processing</keyword>
<evidence type="ECO:0000256" key="5">
    <source>
        <dbReference type="ARBA" id="ARBA00023163"/>
    </source>
</evidence>
<sequence length="648" mass="75382">MERFQDYSSKTKPKVSNSQDSDFLIFGYTCKLYRDDQRADWINNGHHLIKWIGDHDEKLLIDRYDVRGYLNDLSPFNEKNDEVVTEEEANFEKILNEERFLDLKENDCESIKGERSPTPLSIEKKQYSTVSYSYDNVSRHSHEEFDDFQNDYELPKGLSLPDHILKPKSMKQHSIIEKTAEFVAQQGLQMEILLKTKQARNSKFDFLSIDSELNTYYKYLLNEIKSGRYKKTQLDENHNDRKDSNSDSDSDDDNYLHPSLLQSHNQYKSINSLILPNLIASNDSYSKLVDNFKEKSINNEVDSGHFKNELPKFQQKNCKEELSCENPVAEQKLSNFSKDVSSLIPKPPPDIEVIIEKLAEHVGKNGENFEQSIRALNDSKFDFLNKGHKYHAYYVKRKIHFLPSKCEKSSTKSLEVPKAIAFAINNKLESTKMKLNNIKIDNLDPSRFDEICDQPKKGSGTCSKEKQLQEIRKKKTKEFLILLKKSNMLDESKPKVYGPALPKSDSDIALSPTIERVTSPIDLLLSKNSKKEENEDTKNINNEGFDDSIHPSINNKKLSLPKRYQESKDSKHRRHLHHDDRSKRSSKKKKHKKSRSHRFHHHDWHDRSRNRSSKSSKRSRSNSKSSSDRSFSNSPRQHLSKSSRLSCK</sequence>
<reference evidence="10" key="3">
    <citation type="submission" date="2022-06" db="UniProtKB">
        <authorList>
            <consortium name="EnsemblMetazoa"/>
        </authorList>
    </citation>
    <scope>IDENTIFICATION</scope>
</reference>
<dbReference type="SMART" id="SM01141">
    <property type="entry name" value="DRY_EERY"/>
    <property type="match status" value="1"/>
</dbReference>
<feature type="compositionally biased region" description="Polar residues" evidence="7">
    <location>
        <begin position="635"/>
        <end position="648"/>
    </location>
</feature>
<dbReference type="Proteomes" id="UP000070412">
    <property type="component" value="Unassembled WGS sequence"/>
</dbReference>
<dbReference type="PANTHER" id="PTHR13161">
    <property type="entry name" value="SPLICING FACTOR SUPPRESSOR OF WHITE APRICOT"/>
    <property type="match status" value="1"/>
</dbReference>
<evidence type="ECO:0000256" key="3">
    <source>
        <dbReference type="ARBA" id="ARBA00022884"/>
    </source>
</evidence>
<feature type="compositionally biased region" description="Basic residues" evidence="7">
    <location>
        <begin position="584"/>
        <end position="602"/>
    </location>
</feature>
<dbReference type="InterPro" id="IPR019147">
    <property type="entry name" value="SWAP_N_domain"/>
</dbReference>
<accession>A0A834V9D4</accession>
<feature type="region of interest" description="Disordered" evidence="7">
    <location>
        <begin position="232"/>
        <end position="258"/>
    </location>
</feature>
<feature type="domain" description="SURP motif" evidence="8">
    <location>
        <begin position="175"/>
        <end position="217"/>
    </location>
</feature>
<name>A0A834V9D4_SARSC</name>
<dbReference type="OrthoDB" id="5836667at2759"/>
<dbReference type="InterPro" id="IPR000061">
    <property type="entry name" value="Surp"/>
</dbReference>
<dbReference type="InterPro" id="IPR035967">
    <property type="entry name" value="SWAP/Surp_sf"/>
</dbReference>
<evidence type="ECO:0000313" key="9">
    <source>
        <dbReference type="EMBL" id="KAF7489237.1"/>
    </source>
</evidence>
<dbReference type="InterPro" id="IPR040397">
    <property type="entry name" value="SWAP"/>
</dbReference>
<reference evidence="9" key="2">
    <citation type="submission" date="2020-01" db="EMBL/GenBank/DDBJ databases">
        <authorList>
            <person name="Korhonen P.K.K."/>
            <person name="Guangxu M.G."/>
            <person name="Wang T.W."/>
            <person name="Stroehlein A.J.S."/>
            <person name="Young N.D."/>
            <person name="Ang C.-S.A."/>
            <person name="Fernando D.W.F."/>
            <person name="Lu H.L."/>
            <person name="Taylor S.T."/>
            <person name="Ehtesham M.E.M."/>
            <person name="Najaraj S.H.N."/>
            <person name="Harsha G.H.G."/>
            <person name="Madugundu A.M."/>
            <person name="Renuse S.R."/>
            <person name="Holt D.H."/>
            <person name="Pandey A.P."/>
            <person name="Papenfuss A.P."/>
            <person name="Gasser R.B.G."/>
            <person name="Fischer K.F."/>
        </authorList>
    </citation>
    <scope>NUCLEOTIDE SEQUENCE</scope>
    <source>
        <strain evidence="9">SSS_KF_BRIS2020</strain>
    </source>
</reference>
<evidence type="ECO:0000256" key="7">
    <source>
        <dbReference type="SAM" id="MobiDB-lite"/>
    </source>
</evidence>
<feature type="compositionally biased region" description="Basic residues" evidence="7">
    <location>
        <begin position="610"/>
        <end position="621"/>
    </location>
</feature>
<reference evidence="11" key="1">
    <citation type="journal article" date="2020" name="PLoS Negl. Trop. Dis.">
        <title>High-quality nuclear genome for Sarcoptes scabiei-A critical resource for a neglected parasite.</title>
        <authorList>
            <person name="Korhonen P.K."/>
            <person name="Gasser R.B."/>
            <person name="Ma G."/>
            <person name="Wang T."/>
            <person name="Stroehlein A.J."/>
            <person name="Young N.D."/>
            <person name="Ang C.S."/>
            <person name="Fernando D.D."/>
            <person name="Lu H.C."/>
            <person name="Taylor S."/>
            <person name="Reynolds S.L."/>
            <person name="Mofiz E."/>
            <person name="Najaraj S.H."/>
            <person name="Gowda H."/>
            <person name="Madugundu A."/>
            <person name="Renuse S."/>
            <person name="Holt D."/>
            <person name="Pandey A."/>
            <person name="Papenfuss A.T."/>
            <person name="Fischer K."/>
        </authorList>
    </citation>
    <scope>NUCLEOTIDE SEQUENCE [LARGE SCALE GENOMIC DNA]</scope>
</reference>
<proteinExistence type="predicted"/>
<dbReference type="PROSITE" id="PS50128">
    <property type="entry name" value="SURP"/>
    <property type="match status" value="2"/>
</dbReference>
<feature type="compositionally biased region" description="Basic and acidic residues" evidence="7">
    <location>
        <begin position="232"/>
        <end position="245"/>
    </location>
</feature>
<keyword evidence="11" id="KW-1185">Reference proteome</keyword>
<feature type="domain" description="SURP motif" evidence="8">
    <location>
        <begin position="354"/>
        <end position="394"/>
    </location>
</feature>
<dbReference type="GO" id="GO:0000395">
    <property type="term" value="P:mRNA 5'-splice site recognition"/>
    <property type="evidence" value="ECO:0007669"/>
    <property type="project" value="TreeGrafter"/>
</dbReference>
<dbReference type="SUPFAM" id="SSF109905">
    <property type="entry name" value="Surp module (SWAP domain)"/>
    <property type="match status" value="2"/>
</dbReference>
<evidence type="ECO:0000256" key="1">
    <source>
        <dbReference type="ARBA" id="ARBA00022664"/>
    </source>
</evidence>
<dbReference type="EMBL" id="WVUK01000065">
    <property type="protein sequence ID" value="KAF7489237.1"/>
    <property type="molecule type" value="Genomic_DNA"/>
</dbReference>
<feature type="compositionally biased region" description="Basic and acidic residues" evidence="7">
    <location>
        <begin position="529"/>
        <end position="538"/>
    </location>
</feature>
<protein>
    <submittedName>
        <fullName evidence="9">Splicing factor, suppressor of white-apricot -like protein</fullName>
    </submittedName>
</protein>
<evidence type="ECO:0000313" key="10">
    <source>
        <dbReference type="EnsemblMetazoa" id="KAF7489237.1"/>
    </source>
</evidence>
<dbReference type="Gene3D" id="1.10.10.790">
    <property type="entry name" value="Surp module"/>
    <property type="match status" value="2"/>
</dbReference>
<dbReference type="PANTHER" id="PTHR13161:SF15">
    <property type="entry name" value="SPLICING FACTOR, SUPPRESSOR OF WHITE-APRICOT HOMOLOG"/>
    <property type="match status" value="1"/>
</dbReference>
<evidence type="ECO:0000256" key="6">
    <source>
        <dbReference type="ARBA" id="ARBA00023187"/>
    </source>
</evidence>
<evidence type="ECO:0000256" key="4">
    <source>
        <dbReference type="ARBA" id="ARBA00023015"/>
    </source>
</evidence>
<dbReference type="SMART" id="SM00648">
    <property type="entry name" value="SWAP"/>
    <property type="match status" value="2"/>
</dbReference>
<keyword evidence="6" id="KW-0508">mRNA splicing</keyword>
<keyword evidence="2" id="KW-0677">Repeat</keyword>
<dbReference type="GO" id="GO:0003723">
    <property type="term" value="F:RNA binding"/>
    <property type="evidence" value="ECO:0007669"/>
    <property type="project" value="UniProtKB-KW"/>
</dbReference>
<dbReference type="Pfam" id="PF09750">
    <property type="entry name" value="DRY_EERY"/>
    <property type="match status" value="1"/>
</dbReference>
<evidence type="ECO:0000256" key="2">
    <source>
        <dbReference type="ARBA" id="ARBA00022737"/>
    </source>
</evidence>
<evidence type="ECO:0000259" key="8">
    <source>
        <dbReference type="PROSITE" id="PS50128"/>
    </source>
</evidence>
<evidence type="ECO:0000313" key="11">
    <source>
        <dbReference type="Proteomes" id="UP000070412"/>
    </source>
</evidence>
<organism evidence="9">
    <name type="scientific">Sarcoptes scabiei</name>
    <name type="common">Itch mite</name>
    <name type="synonym">Acarus scabiei</name>
    <dbReference type="NCBI Taxonomy" id="52283"/>
    <lineage>
        <taxon>Eukaryota</taxon>
        <taxon>Metazoa</taxon>
        <taxon>Ecdysozoa</taxon>
        <taxon>Arthropoda</taxon>
        <taxon>Chelicerata</taxon>
        <taxon>Arachnida</taxon>
        <taxon>Acari</taxon>
        <taxon>Acariformes</taxon>
        <taxon>Sarcoptiformes</taxon>
        <taxon>Astigmata</taxon>
        <taxon>Psoroptidia</taxon>
        <taxon>Sarcoptoidea</taxon>
        <taxon>Sarcoptidae</taxon>
        <taxon>Sarcoptinae</taxon>
        <taxon>Sarcoptes</taxon>
    </lineage>
</organism>
<keyword evidence="3" id="KW-0694">RNA-binding</keyword>